<keyword evidence="2" id="KW-1185">Reference proteome</keyword>
<dbReference type="SFLD" id="SFLDG01129">
    <property type="entry name" value="C1.5:_HAD__Beta-PGM__Phosphata"/>
    <property type="match status" value="1"/>
</dbReference>
<dbReference type="Gene3D" id="3.40.50.1000">
    <property type="entry name" value="HAD superfamily/HAD-like"/>
    <property type="match status" value="1"/>
</dbReference>
<dbReference type="PANTHER" id="PTHR18901">
    <property type="entry name" value="2-DEOXYGLUCOSE-6-PHOSPHATE PHOSPHATASE 2"/>
    <property type="match status" value="1"/>
</dbReference>
<dbReference type="InterPro" id="IPR036412">
    <property type="entry name" value="HAD-like_sf"/>
</dbReference>
<dbReference type="SUPFAM" id="SSF56784">
    <property type="entry name" value="HAD-like"/>
    <property type="match status" value="1"/>
</dbReference>
<dbReference type="InterPro" id="IPR023198">
    <property type="entry name" value="PGP-like_dom2"/>
</dbReference>
<dbReference type="AlphaFoldDB" id="A0A5N5QUA4"/>
<proteinExistence type="predicted"/>
<dbReference type="GO" id="GO:0016791">
    <property type="term" value="F:phosphatase activity"/>
    <property type="evidence" value="ECO:0007669"/>
    <property type="project" value="TreeGrafter"/>
</dbReference>
<comment type="caution">
    <text evidence="1">The sequence shown here is derived from an EMBL/GenBank/DDBJ whole genome shotgun (WGS) entry which is preliminary data.</text>
</comment>
<dbReference type="PANTHER" id="PTHR18901:SF38">
    <property type="entry name" value="PSEUDOURIDINE-5'-PHOSPHATASE"/>
    <property type="match status" value="1"/>
</dbReference>
<gene>
    <name evidence="1" type="ORF">CTheo_1421</name>
</gene>
<dbReference type="SFLD" id="SFLDS00003">
    <property type="entry name" value="Haloacid_Dehalogenase"/>
    <property type="match status" value="1"/>
</dbReference>
<name>A0A5N5QUA4_9AGAM</name>
<organism evidence="1 2">
    <name type="scientific">Ceratobasidium theobromae</name>
    <dbReference type="NCBI Taxonomy" id="1582974"/>
    <lineage>
        <taxon>Eukaryota</taxon>
        <taxon>Fungi</taxon>
        <taxon>Dikarya</taxon>
        <taxon>Basidiomycota</taxon>
        <taxon>Agaricomycotina</taxon>
        <taxon>Agaricomycetes</taxon>
        <taxon>Cantharellales</taxon>
        <taxon>Ceratobasidiaceae</taxon>
        <taxon>Ceratobasidium</taxon>
    </lineage>
</organism>
<evidence type="ECO:0000313" key="2">
    <source>
        <dbReference type="Proteomes" id="UP000383932"/>
    </source>
</evidence>
<dbReference type="OrthoDB" id="40579at2759"/>
<dbReference type="EMBL" id="SSOP01000012">
    <property type="protein sequence ID" value="KAB5595133.1"/>
    <property type="molecule type" value="Genomic_DNA"/>
</dbReference>
<dbReference type="Gene3D" id="1.10.150.240">
    <property type="entry name" value="Putative phosphatase, domain 2"/>
    <property type="match status" value="1"/>
</dbReference>
<accession>A0A5N5QUA4</accession>
<dbReference type="InterPro" id="IPR023214">
    <property type="entry name" value="HAD_sf"/>
</dbReference>
<reference evidence="1 2" key="1">
    <citation type="journal article" date="2019" name="Fungal Biol. Biotechnol.">
        <title>Draft genome sequence of fastidious pathogen Ceratobasidium theobromae, which causes vascular-streak dieback in Theobroma cacao.</title>
        <authorList>
            <person name="Ali S.S."/>
            <person name="Asman A."/>
            <person name="Shao J."/>
            <person name="Firmansyah A.P."/>
            <person name="Susilo A.W."/>
            <person name="Rosmana A."/>
            <person name="McMahon P."/>
            <person name="Junaid M."/>
            <person name="Guest D."/>
            <person name="Kheng T.Y."/>
            <person name="Meinhardt L.W."/>
            <person name="Bailey B.A."/>
        </authorList>
    </citation>
    <scope>NUCLEOTIDE SEQUENCE [LARGE SCALE GENOMIC DNA]</scope>
    <source>
        <strain evidence="1 2">CT2</strain>
    </source>
</reference>
<sequence length="271" mass="29869">MAERTSTTPQIKYVLFDMDGLIIDSETVYTRVTSKFSLTQEEKNKLNGCVYADDILAPYGKEMTWDIKKELMGKPERAAAEKLLSYFPDISLTIDEYIQRRRTGQDLSWPTIQLLPGAHKLISHLASHKIPIGVATGSQRRNYELKTGHLQDTFRLFGEAVVCGDDPSIKHGKPAPDVFLCAAKQAGIVHVGLPGTQPTEEEIEVRAQGLVFEDATSGVIAGKRAGMNVVWVPDPNLAALTTGEELGADETLGSLEEFIPERWGLPAYPKD</sequence>
<dbReference type="Pfam" id="PF00702">
    <property type="entry name" value="Hydrolase"/>
    <property type="match status" value="1"/>
</dbReference>
<evidence type="ECO:0000313" key="1">
    <source>
        <dbReference type="EMBL" id="KAB5595133.1"/>
    </source>
</evidence>
<protein>
    <submittedName>
        <fullName evidence="1">Pseudouridine-5'-monophosphatase</fullName>
    </submittedName>
</protein>
<dbReference type="Proteomes" id="UP000383932">
    <property type="component" value="Unassembled WGS sequence"/>
</dbReference>